<proteinExistence type="predicted"/>
<protein>
    <submittedName>
        <fullName evidence="2">16576_t:CDS:1</fullName>
    </submittedName>
</protein>
<organism evidence="2 3">
    <name type="scientific">Cetraspora pellucida</name>
    <dbReference type="NCBI Taxonomy" id="1433469"/>
    <lineage>
        <taxon>Eukaryota</taxon>
        <taxon>Fungi</taxon>
        <taxon>Fungi incertae sedis</taxon>
        <taxon>Mucoromycota</taxon>
        <taxon>Glomeromycotina</taxon>
        <taxon>Glomeromycetes</taxon>
        <taxon>Diversisporales</taxon>
        <taxon>Gigasporaceae</taxon>
        <taxon>Cetraspora</taxon>
    </lineage>
</organism>
<reference evidence="2" key="1">
    <citation type="submission" date="2021-06" db="EMBL/GenBank/DDBJ databases">
        <authorList>
            <person name="Kallberg Y."/>
            <person name="Tangrot J."/>
            <person name="Rosling A."/>
        </authorList>
    </citation>
    <scope>NUCLEOTIDE SEQUENCE</scope>
    <source>
        <strain evidence="2">FL966</strain>
    </source>
</reference>
<feature type="compositionally biased region" description="Polar residues" evidence="1">
    <location>
        <begin position="371"/>
        <end position="384"/>
    </location>
</feature>
<feature type="region of interest" description="Disordered" evidence="1">
    <location>
        <begin position="362"/>
        <end position="384"/>
    </location>
</feature>
<feature type="compositionally biased region" description="Low complexity" evidence="1">
    <location>
        <begin position="241"/>
        <end position="253"/>
    </location>
</feature>
<dbReference type="OrthoDB" id="2367368at2759"/>
<evidence type="ECO:0000313" key="3">
    <source>
        <dbReference type="Proteomes" id="UP000789759"/>
    </source>
</evidence>
<dbReference type="PANTHER" id="PTHR35385:SF2">
    <property type="entry name" value="PROTEIN B, PUTATIVE-RELATED"/>
    <property type="match status" value="1"/>
</dbReference>
<dbReference type="Proteomes" id="UP000789759">
    <property type="component" value="Unassembled WGS sequence"/>
</dbReference>
<feature type="region of interest" description="Disordered" evidence="1">
    <location>
        <begin position="189"/>
        <end position="216"/>
    </location>
</feature>
<dbReference type="AlphaFoldDB" id="A0A9N9KF67"/>
<name>A0A9N9KF67_9GLOM</name>
<feature type="region of interest" description="Disordered" evidence="1">
    <location>
        <begin position="228"/>
        <end position="253"/>
    </location>
</feature>
<sequence>MSSNDNLSSRLELQKRLQDRLKSRTDTTSRPTPRTYDQLPQYLQLVLPDNYTYIIKSYKEIEPEKFEGAPPAAFDSTFYVNIASTEAIEEWRAAFHNKTGTIFRITRADKVKGIKVIYHKDFHCRHADIAAIKYMQKTYAQKAGQRRSRNTNCQCLAKIRLEKSRLNLSHPCEIHLLYNHNHPLETLNITPQTPSIASVGSTSDESGKSTPQHTLEFESSMNNDNDLYSSYDKISPAQDDLQPPHQSSPLPSLSPTFVSNKFHQFIEEIDLDILKGDNEYCRGIVKFMESYRQARAIGLSNATQFFNQLSWTDSLNQDAHIGSIDAFPDGNEGSFIEYSPHPQFSHQFTTIPVQFSNVPNNQYLSHHHGSPPQSAILNDDSTAM</sequence>
<evidence type="ECO:0000256" key="1">
    <source>
        <dbReference type="SAM" id="MobiDB-lite"/>
    </source>
</evidence>
<dbReference type="EMBL" id="CAJVQA010056926">
    <property type="protein sequence ID" value="CAG8826139.1"/>
    <property type="molecule type" value="Genomic_DNA"/>
</dbReference>
<gene>
    <name evidence="2" type="ORF">CPELLU_LOCUS20189</name>
</gene>
<accession>A0A9N9KF67</accession>
<evidence type="ECO:0000313" key="2">
    <source>
        <dbReference type="EMBL" id="CAG8826139.1"/>
    </source>
</evidence>
<comment type="caution">
    <text evidence="2">The sequence shown here is derived from an EMBL/GenBank/DDBJ whole genome shotgun (WGS) entry which is preliminary data.</text>
</comment>
<dbReference type="PANTHER" id="PTHR35385">
    <property type="entry name" value="PROTEIN B, PUTATIVE-RELATED-RELATED"/>
    <property type="match status" value="1"/>
</dbReference>
<keyword evidence="3" id="KW-1185">Reference proteome</keyword>
<feature type="non-terminal residue" evidence="2">
    <location>
        <position position="384"/>
    </location>
</feature>